<dbReference type="RefSeq" id="WP_143234313.1">
    <property type="nucleotide sequence ID" value="NZ_VJWL01000001.1"/>
</dbReference>
<keyword evidence="1" id="KW-0472">Membrane</keyword>
<evidence type="ECO:0000313" key="4">
    <source>
        <dbReference type="Proteomes" id="UP000320359"/>
    </source>
</evidence>
<protein>
    <recommendedName>
        <fullName evidence="5">PA2779 family protein</fullName>
    </recommendedName>
</protein>
<proteinExistence type="predicted"/>
<reference evidence="3 4" key="1">
    <citation type="submission" date="2019-07" db="EMBL/GenBank/DDBJ databases">
        <authorList>
            <person name="Yang M."/>
            <person name="Zhao D."/>
            <person name="Xiang H."/>
        </authorList>
    </citation>
    <scope>NUCLEOTIDE SEQUENCE [LARGE SCALE GENOMIC DNA]</scope>
    <source>
        <strain evidence="3 4">IM1326</strain>
    </source>
</reference>
<dbReference type="NCBIfam" id="NF033919">
    <property type="entry name" value="PA2779_fam"/>
    <property type="match status" value="1"/>
</dbReference>
<keyword evidence="1" id="KW-1133">Transmembrane helix</keyword>
<dbReference type="AlphaFoldDB" id="A0A552X4D7"/>
<name>A0A552X4D7_9GAMM</name>
<sequence length="119" mass="12878">MNKSIALGTSLILTSFILNPAVMPTANADIVATHEVVAEQQSGLNRAQLTEQLQREDVREQLVRFGVDPEEAIARVASMTDQEIMELTAGIDQMPAGAGISVGTSVILIGIIIWLIFFR</sequence>
<evidence type="ECO:0000256" key="2">
    <source>
        <dbReference type="SAM" id="SignalP"/>
    </source>
</evidence>
<dbReference type="Proteomes" id="UP000320359">
    <property type="component" value="Unassembled WGS sequence"/>
</dbReference>
<keyword evidence="2" id="KW-0732">Signal</keyword>
<dbReference type="InterPro" id="IPR046735">
    <property type="entry name" value="PA2779-like"/>
</dbReference>
<dbReference type="OrthoDB" id="6401969at2"/>
<comment type="caution">
    <text evidence="3">The sequence shown here is derived from an EMBL/GenBank/DDBJ whole genome shotgun (WGS) entry which is preliminary data.</text>
</comment>
<feature type="signal peptide" evidence="2">
    <location>
        <begin position="1"/>
        <end position="28"/>
    </location>
</feature>
<evidence type="ECO:0000256" key="1">
    <source>
        <dbReference type="SAM" id="Phobius"/>
    </source>
</evidence>
<evidence type="ECO:0000313" key="3">
    <source>
        <dbReference type="EMBL" id="TRW49894.1"/>
    </source>
</evidence>
<evidence type="ECO:0008006" key="5">
    <source>
        <dbReference type="Google" id="ProtNLM"/>
    </source>
</evidence>
<keyword evidence="4" id="KW-1185">Reference proteome</keyword>
<dbReference type="EMBL" id="VJWL01000001">
    <property type="protein sequence ID" value="TRW49894.1"/>
    <property type="molecule type" value="Genomic_DNA"/>
</dbReference>
<organism evidence="3 4">
    <name type="scientific">Aliidiomarina halalkaliphila</name>
    <dbReference type="NCBI Taxonomy" id="2593535"/>
    <lineage>
        <taxon>Bacteria</taxon>
        <taxon>Pseudomonadati</taxon>
        <taxon>Pseudomonadota</taxon>
        <taxon>Gammaproteobacteria</taxon>
        <taxon>Alteromonadales</taxon>
        <taxon>Idiomarinaceae</taxon>
        <taxon>Aliidiomarina</taxon>
    </lineage>
</organism>
<dbReference type="Pfam" id="PF20332">
    <property type="entry name" value="DUF6627"/>
    <property type="match status" value="1"/>
</dbReference>
<gene>
    <name evidence="3" type="ORF">FM042_03310</name>
</gene>
<keyword evidence="1" id="KW-0812">Transmembrane</keyword>
<feature type="chain" id="PRO_5021802823" description="PA2779 family protein" evidence="2">
    <location>
        <begin position="29"/>
        <end position="119"/>
    </location>
</feature>
<feature type="transmembrane region" description="Helical" evidence="1">
    <location>
        <begin position="96"/>
        <end position="118"/>
    </location>
</feature>
<accession>A0A552X4D7</accession>